<dbReference type="PANTHER" id="PTHR10000:SF8">
    <property type="entry name" value="HAD SUPERFAMILY HYDROLASE-LIKE, TYPE 3"/>
    <property type="match status" value="1"/>
</dbReference>
<dbReference type="SFLD" id="SFLDG01140">
    <property type="entry name" value="C2.B:_Phosphomannomutase_and_P"/>
    <property type="match status" value="1"/>
</dbReference>
<reference evidence="1 2" key="1">
    <citation type="submission" date="2020-08" db="EMBL/GenBank/DDBJ databases">
        <title>Arenibacter gaetbuli sp. nov., isolated from a sand dune.</title>
        <authorList>
            <person name="Park S."/>
            <person name="Yoon J.-H."/>
        </authorList>
    </citation>
    <scope>NUCLEOTIDE SEQUENCE [LARGE SCALE GENOMIC DNA]</scope>
    <source>
        <strain evidence="1 2">BSSL-BM3</strain>
    </source>
</reference>
<gene>
    <name evidence="1" type="ORF">H4O18_20315</name>
</gene>
<dbReference type="EMBL" id="JACLHY010000032">
    <property type="protein sequence ID" value="MBC8770352.1"/>
    <property type="molecule type" value="Genomic_DNA"/>
</dbReference>
<comment type="caution">
    <text evidence="1">The sequence shown here is derived from an EMBL/GenBank/DDBJ whole genome shotgun (WGS) entry which is preliminary data.</text>
</comment>
<dbReference type="Pfam" id="PF08282">
    <property type="entry name" value="Hydrolase_3"/>
    <property type="match status" value="1"/>
</dbReference>
<dbReference type="InterPro" id="IPR036412">
    <property type="entry name" value="HAD-like_sf"/>
</dbReference>
<dbReference type="RefSeq" id="WP_187588085.1">
    <property type="nucleotide sequence ID" value="NZ_JACLHY010000032.1"/>
</dbReference>
<dbReference type="SUPFAM" id="SSF56784">
    <property type="entry name" value="HAD-like"/>
    <property type="match status" value="1"/>
</dbReference>
<dbReference type="NCBIfam" id="TIGR01484">
    <property type="entry name" value="HAD-SF-IIB"/>
    <property type="match status" value="1"/>
</dbReference>
<organism evidence="1 2">
    <name type="scientific">Arenibacter arenosicollis</name>
    <dbReference type="NCBI Taxonomy" id="2762274"/>
    <lineage>
        <taxon>Bacteria</taxon>
        <taxon>Pseudomonadati</taxon>
        <taxon>Bacteroidota</taxon>
        <taxon>Flavobacteriia</taxon>
        <taxon>Flavobacteriales</taxon>
        <taxon>Flavobacteriaceae</taxon>
        <taxon>Arenibacter</taxon>
    </lineage>
</organism>
<protein>
    <submittedName>
        <fullName evidence="1">HAD family hydrolase</fullName>
    </submittedName>
</protein>
<dbReference type="Gene3D" id="3.30.1240.10">
    <property type="match status" value="1"/>
</dbReference>
<dbReference type="Proteomes" id="UP000618952">
    <property type="component" value="Unassembled WGS sequence"/>
</dbReference>
<accession>A0ABR7QT42</accession>
<sequence length="267" mass="30434">MDFKILCSDLDGTLLTFKDNVSDFTIAEIKRIKEHLRIILVSARMPQSMTYIQKNLGIENEPIICYNGALVLHGSKELLSTYIDMGQIVSIYDMAEEVGIQLGLYSKSEWYVEMDSERVQKEIKYTKTLPTYRDTKETIKDWTARKMGAHKIMLMGNKENTDILFPVLQKNFAKTLNLYRSNDTLIEIAPKSVSKLTAIKLLLQEHESLNDVIAFGDNYNDMEMLQNVGRGIAVANAREEVKHIASDLALKNSEDGVAHYIKQHILI</sequence>
<dbReference type="SFLD" id="SFLDS00003">
    <property type="entry name" value="Haloacid_Dehalogenase"/>
    <property type="match status" value="1"/>
</dbReference>
<evidence type="ECO:0000313" key="2">
    <source>
        <dbReference type="Proteomes" id="UP000618952"/>
    </source>
</evidence>
<dbReference type="InterPro" id="IPR006379">
    <property type="entry name" value="HAD-SF_hydro_IIB"/>
</dbReference>
<keyword evidence="1" id="KW-0378">Hydrolase</keyword>
<dbReference type="CDD" id="cd07516">
    <property type="entry name" value="HAD_Pase"/>
    <property type="match status" value="1"/>
</dbReference>
<dbReference type="PROSITE" id="PS01228">
    <property type="entry name" value="COF_1"/>
    <property type="match status" value="1"/>
</dbReference>
<dbReference type="NCBIfam" id="TIGR00099">
    <property type="entry name" value="Cof-subfamily"/>
    <property type="match status" value="1"/>
</dbReference>
<dbReference type="Gene3D" id="3.40.50.1000">
    <property type="entry name" value="HAD superfamily/HAD-like"/>
    <property type="match status" value="1"/>
</dbReference>
<dbReference type="PANTHER" id="PTHR10000">
    <property type="entry name" value="PHOSPHOSERINE PHOSPHATASE"/>
    <property type="match status" value="1"/>
</dbReference>
<dbReference type="PRINTS" id="PR00119">
    <property type="entry name" value="CATATPASE"/>
</dbReference>
<dbReference type="GO" id="GO:0016787">
    <property type="term" value="F:hydrolase activity"/>
    <property type="evidence" value="ECO:0007669"/>
    <property type="project" value="UniProtKB-KW"/>
</dbReference>
<dbReference type="InterPro" id="IPR000150">
    <property type="entry name" value="Cof"/>
</dbReference>
<proteinExistence type="predicted"/>
<name>A0ABR7QT42_9FLAO</name>
<keyword evidence="2" id="KW-1185">Reference proteome</keyword>
<evidence type="ECO:0000313" key="1">
    <source>
        <dbReference type="EMBL" id="MBC8770352.1"/>
    </source>
</evidence>
<dbReference type="InterPro" id="IPR023214">
    <property type="entry name" value="HAD_sf"/>
</dbReference>